<evidence type="ECO:0000259" key="6">
    <source>
        <dbReference type="PROSITE" id="PS50931"/>
    </source>
</evidence>
<evidence type="ECO:0000256" key="4">
    <source>
        <dbReference type="ARBA" id="ARBA00023163"/>
    </source>
</evidence>
<sequence length="361" mass="38438">MSERLIDPLPDEPDPAGARHDLSGLEVARARTIARLPLNALRAFSAAARTGGMAAAANELGLTPGAVSQQVKTLEDRLGLKLFDRSARAVRLTPVGADLAEAAQQALDRLAHAYERALARTAPDVLTVGVPPSFASLWLAPRIGGFLKARPDVAVRLDSQRHHVDLARGEADIALRWGRGVWRGLVVVPLGRQRLMPVAAPDVAARLHARPDLVPADLLDETRLHFAELDDWGCWLRAARVPTTCVPTTRVAAAAMDARPLTGPVFSESTAVIEAAEAGQGIAIGRPFLVADAVAAGRLVSLFPAIEADDGWGYYLVATETALRRPVVAAFRDWLLAEVARTPDMAYTPDMARTPAATGAA</sequence>
<dbReference type="InterPro" id="IPR036388">
    <property type="entry name" value="WH-like_DNA-bd_sf"/>
</dbReference>
<dbReference type="PANTHER" id="PTHR30537:SF74">
    <property type="entry name" value="HTH-TYPE TRANSCRIPTIONAL REGULATOR TRPI"/>
    <property type="match status" value="1"/>
</dbReference>
<organism evidence="7 8">
    <name type="scientific">Tistrella arctica</name>
    <dbReference type="NCBI Taxonomy" id="3133430"/>
    <lineage>
        <taxon>Bacteria</taxon>
        <taxon>Pseudomonadati</taxon>
        <taxon>Pseudomonadota</taxon>
        <taxon>Alphaproteobacteria</taxon>
        <taxon>Geminicoccales</taxon>
        <taxon>Geminicoccaceae</taxon>
        <taxon>Tistrella</taxon>
    </lineage>
</organism>
<dbReference type="Pfam" id="PF00126">
    <property type="entry name" value="HTH_1"/>
    <property type="match status" value="1"/>
</dbReference>
<comment type="similarity">
    <text evidence="1">Belongs to the LysR transcriptional regulatory family.</text>
</comment>
<dbReference type="EMBL" id="JBBKTW010000004">
    <property type="protein sequence ID" value="MEN2989191.1"/>
    <property type="molecule type" value="Genomic_DNA"/>
</dbReference>
<dbReference type="InterPro" id="IPR000847">
    <property type="entry name" value="LysR_HTH_N"/>
</dbReference>
<comment type="caution">
    <text evidence="7">The sequence shown here is derived from an EMBL/GenBank/DDBJ whole genome shotgun (WGS) entry which is preliminary data.</text>
</comment>
<dbReference type="Pfam" id="PF03466">
    <property type="entry name" value="LysR_substrate"/>
    <property type="match status" value="1"/>
</dbReference>
<keyword evidence="3" id="KW-0238">DNA-binding</keyword>
<keyword evidence="8" id="KW-1185">Reference proteome</keyword>
<evidence type="ECO:0000313" key="8">
    <source>
        <dbReference type="Proteomes" id="UP001413721"/>
    </source>
</evidence>
<accession>A0ABU9YK69</accession>
<gene>
    <name evidence="7" type="ORF">WG926_12825</name>
</gene>
<dbReference type="Proteomes" id="UP001413721">
    <property type="component" value="Unassembled WGS sequence"/>
</dbReference>
<evidence type="ECO:0000256" key="2">
    <source>
        <dbReference type="ARBA" id="ARBA00023015"/>
    </source>
</evidence>
<proteinExistence type="inferred from homology"/>
<feature type="domain" description="HTH lysR-type" evidence="6">
    <location>
        <begin position="36"/>
        <end position="93"/>
    </location>
</feature>
<dbReference type="InterPro" id="IPR036390">
    <property type="entry name" value="WH_DNA-bd_sf"/>
</dbReference>
<dbReference type="Gene3D" id="3.40.190.10">
    <property type="entry name" value="Periplasmic binding protein-like II"/>
    <property type="match status" value="2"/>
</dbReference>
<dbReference type="PRINTS" id="PR00039">
    <property type="entry name" value="HTHLYSR"/>
</dbReference>
<keyword evidence="2" id="KW-0805">Transcription regulation</keyword>
<dbReference type="Gene3D" id="1.10.10.10">
    <property type="entry name" value="Winged helix-like DNA-binding domain superfamily/Winged helix DNA-binding domain"/>
    <property type="match status" value="1"/>
</dbReference>
<evidence type="ECO:0000256" key="5">
    <source>
        <dbReference type="SAM" id="MobiDB-lite"/>
    </source>
</evidence>
<dbReference type="CDD" id="cd08432">
    <property type="entry name" value="PBP2_GcdR_TrpI_HvrB_AmpR_like"/>
    <property type="match status" value="1"/>
</dbReference>
<dbReference type="PANTHER" id="PTHR30537">
    <property type="entry name" value="HTH-TYPE TRANSCRIPTIONAL REGULATOR"/>
    <property type="match status" value="1"/>
</dbReference>
<evidence type="ECO:0000256" key="1">
    <source>
        <dbReference type="ARBA" id="ARBA00009437"/>
    </source>
</evidence>
<dbReference type="SUPFAM" id="SSF46785">
    <property type="entry name" value="Winged helix' DNA-binding domain"/>
    <property type="match status" value="1"/>
</dbReference>
<feature type="region of interest" description="Disordered" evidence="5">
    <location>
        <begin position="1"/>
        <end position="20"/>
    </location>
</feature>
<evidence type="ECO:0000313" key="7">
    <source>
        <dbReference type="EMBL" id="MEN2989191.1"/>
    </source>
</evidence>
<dbReference type="InterPro" id="IPR005119">
    <property type="entry name" value="LysR_subst-bd"/>
</dbReference>
<evidence type="ECO:0000256" key="3">
    <source>
        <dbReference type="ARBA" id="ARBA00023125"/>
    </source>
</evidence>
<keyword evidence="4" id="KW-0804">Transcription</keyword>
<dbReference type="PROSITE" id="PS50931">
    <property type="entry name" value="HTH_LYSR"/>
    <property type="match status" value="1"/>
</dbReference>
<dbReference type="RefSeq" id="WP_345933925.1">
    <property type="nucleotide sequence ID" value="NZ_JBBKTV010000006.1"/>
</dbReference>
<name>A0ABU9YK69_9PROT</name>
<protein>
    <submittedName>
        <fullName evidence="7">LysR substrate-binding domain-containing protein</fullName>
    </submittedName>
</protein>
<dbReference type="SUPFAM" id="SSF53850">
    <property type="entry name" value="Periplasmic binding protein-like II"/>
    <property type="match status" value="1"/>
</dbReference>
<reference evidence="7 8" key="1">
    <citation type="submission" date="2024-03" db="EMBL/GenBank/DDBJ databases">
        <title>High-quality draft genome sequencing of Tistrella sp. BH-R2-4.</title>
        <authorList>
            <person name="Dong C."/>
        </authorList>
    </citation>
    <scope>NUCLEOTIDE SEQUENCE [LARGE SCALE GENOMIC DNA]</scope>
    <source>
        <strain evidence="7 8">BH-R2-4</strain>
    </source>
</reference>
<dbReference type="InterPro" id="IPR058163">
    <property type="entry name" value="LysR-type_TF_proteobact-type"/>
</dbReference>